<dbReference type="PANTHER" id="PTHR23021">
    <property type="entry name" value="SERPENTINE RECEPTOR, CLASS T"/>
    <property type="match status" value="1"/>
</dbReference>
<sequence length="334" mass="37942">MSIDLQMAFIYTVRHGHPYPPLYNLQWPIGVYFLVSGILLEILYAPCLIAMVRQNMLNFPCYKIMFFLGFLDMFSVFVNSIMTGYLAIRGAVFCTNPLLLLSLGAFGCGCWCACCLTCILLALSRCADFSENRFLKMIFEGYRVYFLMVITVFYLLFIMFLTTPASFNSNYVSWFFNPMLGHAPINYVNIYHAINNVIVSIMTTVLYVYLCIKLHLKSRAATSKLGRFQKQVFIQSFLICLTNVVAAYIYVYMQYFASSKFLVIVGQTAWQLSAGLVCIIYLIVNHAIRRGVIELVVPARWEKQLKKALAPSSRTPSGLAIDPLSTTLTTQPHT</sequence>
<keyword evidence="2" id="KW-0812">Transmembrane</keyword>
<feature type="transmembrane region" description="Helical" evidence="2">
    <location>
        <begin position="64"/>
        <end position="88"/>
    </location>
</feature>
<evidence type="ECO:0000313" key="3">
    <source>
        <dbReference type="Proteomes" id="UP000035642"/>
    </source>
</evidence>
<dbReference type="Pfam" id="PF10321">
    <property type="entry name" value="7TM_GPCR_Srt"/>
    <property type="match status" value="1"/>
</dbReference>
<feature type="region of interest" description="Disordered" evidence="1">
    <location>
        <begin position="313"/>
        <end position="334"/>
    </location>
</feature>
<proteinExistence type="predicted"/>
<organism evidence="3 4">
    <name type="scientific">Angiostrongylus cantonensis</name>
    <name type="common">Rat lungworm</name>
    <dbReference type="NCBI Taxonomy" id="6313"/>
    <lineage>
        <taxon>Eukaryota</taxon>
        <taxon>Metazoa</taxon>
        <taxon>Ecdysozoa</taxon>
        <taxon>Nematoda</taxon>
        <taxon>Chromadorea</taxon>
        <taxon>Rhabditida</taxon>
        <taxon>Rhabditina</taxon>
        <taxon>Rhabditomorpha</taxon>
        <taxon>Strongyloidea</taxon>
        <taxon>Metastrongylidae</taxon>
        <taxon>Angiostrongylus</taxon>
    </lineage>
</organism>
<dbReference type="AlphaFoldDB" id="A0A0K0DK62"/>
<evidence type="ECO:0000256" key="1">
    <source>
        <dbReference type="SAM" id="MobiDB-lite"/>
    </source>
</evidence>
<feature type="transmembrane region" description="Helical" evidence="2">
    <location>
        <begin position="144"/>
        <end position="167"/>
    </location>
</feature>
<feature type="transmembrane region" description="Helical" evidence="2">
    <location>
        <begin position="261"/>
        <end position="284"/>
    </location>
</feature>
<feature type="compositionally biased region" description="Polar residues" evidence="1">
    <location>
        <begin position="324"/>
        <end position="334"/>
    </location>
</feature>
<dbReference type="Proteomes" id="UP000035642">
    <property type="component" value="Unassembled WGS sequence"/>
</dbReference>
<feature type="transmembrane region" description="Helical" evidence="2">
    <location>
        <begin position="29"/>
        <end position="52"/>
    </location>
</feature>
<evidence type="ECO:0000313" key="4">
    <source>
        <dbReference type="WBParaSite" id="ACAC_0001187201-mRNA-1"/>
    </source>
</evidence>
<dbReference type="STRING" id="6313.A0A0K0DK62"/>
<protein>
    <submittedName>
        <fullName evidence="4">Serpentine Receptor, class T</fullName>
    </submittedName>
</protein>
<accession>A0A0K0DK62</accession>
<reference evidence="4" key="2">
    <citation type="submission" date="2017-02" db="UniProtKB">
        <authorList>
            <consortium name="WormBaseParasite"/>
        </authorList>
    </citation>
    <scope>IDENTIFICATION</scope>
</reference>
<reference evidence="3" key="1">
    <citation type="submission" date="2012-09" db="EMBL/GenBank/DDBJ databases">
        <authorList>
            <person name="Martin A.A."/>
        </authorList>
    </citation>
    <scope>NUCLEOTIDE SEQUENCE</scope>
</reference>
<feature type="transmembrane region" description="Helical" evidence="2">
    <location>
        <begin position="100"/>
        <end position="123"/>
    </location>
</feature>
<keyword evidence="2" id="KW-0472">Membrane</keyword>
<evidence type="ECO:0000256" key="2">
    <source>
        <dbReference type="SAM" id="Phobius"/>
    </source>
</evidence>
<dbReference type="PANTHER" id="PTHR23021:SF11">
    <property type="entry name" value="SERPENTINE RECEPTOR, CLASS T"/>
    <property type="match status" value="1"/>
</dbReference>
<dbReference type="SUPFAM" id="SSF81321">
    <property type="entry name" value="Family A G protein-coupled receptor-like"/>
    <property type="match status" value="1"/>
</dbReference>
<keyword evidence="2" id="KW-1133">Transmembrane helix</keyword>
<name>A0A0K0DK62_ANGCA</name>
<feature type="transmembrane region" description="Helical" evidence="2">
    <location>
        <begin position="187"/>
        <end position="212"/>
    </location>
</feature>
<dbReference type="WBParaSite" id="ACAC_0001187201-mRNA-1">
    <property type="protein sequence ID" value="ACAC_0001187201-mRNA-1"/>
    <property type="gene ID" value="ACAC_0001187201"/>
</dbReference>
<keyword evidence="3" id="KW-1185">Reference proteome</keyword>
<feature type="transmembrane region" description="Helical" evidence="2">
    <location>
        <begin position="232"/>
        <end position="255"/>
    </location>
</feature>
<dbReference type="InterPro" id="IPR019425">
    <property type="entry name" value="7TM_GPCR_serpentine_rcpt_Srt"/>
</dbReference>